<dbReference type="InterPro" id="IPR036047">
    <property type="entry name" value="F-box-like_dom_sf"/>
</dbReference>
<dbReference type="PROSITE" id="PS50181">
    <property type="entry name" value="FBOX"/>
    <property type="match status" value="1"/>
</dbReference>
<proteinExistence type="predicted"/>
<dbReference type="InterPro" id="IPR001810">
    <property type="entry name" value="F-box_dom"/>
</dbReference>
<evidence type="ECO:0000259" key="1">
    <source>
        <dbReference type="PROSITE" id="PS50181"/>
    </source>
</evidence>
<protein>
    <recommendedName>
        <fullName evidence="1">F-box domain-containing protein</fullName>
    </recommendedName>
</protein>
<reference evidence="2 3" key="1">
    <citation type="journal article" date="2012" name="Appl. Environ. Microbiol.">
        <title>Short-read sequencing for genomic analysis of the brown rot fungus Fibroporia radiculosa.</title>
        <authorList>
            <person name="Tang J.D."/>
            <person name="Perkins A.D."/>
            <person name="Sonstegard T.S."/>
            <person name="Schroeder S.G."/>
            <person name="Burgess S.C."/>
            <person name="Diehl S.V."/>
        </authorList>
    </citation>
    <scope>NUCLEOTIDE SEQUENCE [LARGE SCALE GENOMIC DNA]</scope>
    <source>
        <strain evidence="2 3">TFFH 294</strain>
    </source>
</reference>
<dbReference type="AlphaFoldDB" id="J4HV47"/>
<dbReference type="EMBL" id="HE796987">
    <property type="protein sequence ID" value="CCM00522.1"/>
    <property type="molecule type" value="Genomic_DNA"/>
</dbReference>
<organism evidence="2 3">
    <name type="scientific">Fibroporia radiculosa</name>
    <dbReference type="NCBI Taxonomy" id="599839"/>
    <lineage>
        <taxon>Eukaryota</taxon>
        <taxon>Fungi</taxon>
        <taxon>Dikarya</taxon>
        <taxon>Basidiomycota</taxon>
        <taxon>Agaricomycotina</taxon>
        <taxon>Agaricomycetes</taxon>
        <taxon>Polyporales</taxon>
        <taxon>Fibroporiaceae</taxon>
        <taxon>Fibroporia</taxon>
    </lineage>
</organism>
<dbReference type="HOGENOM" id="CLU_422740_0_0_1"/>
<accession>J4HV47</accession>
<feature type="domain" description="F-box" evidence="1">
    <location>
        <begin position="1"/>
        <end position="36"/>
    </location>
</feature>
<name>J4HV47_9APHY</name>
<dbReference type="Pfam" id="PF00646">
    <property type="entry name" value="F-box"/>
    <property type="match status" value="1"/>
</dbReference>
<dbReference type="OrthoDB" id="2735181at2759"/>
<keyword evidence="3" id="KW-1185">Reference proteome</keyword>
<dbReference type="GeneID" id="24095433"/>
<dbReference type="InterPro" id="IPR032675">
    <property type="entry name" value="LRR_dom_sf"/>
</dbReference>
<dbReference type="InParanoid" id="J4HV47"/>
<dbReference type="RefSeq" id="XP_012179805.1">
    <property type="nucleotide sequence ID" value="XM_012324415.1"/>
</dbReference>
<dbReference type="STRING" id="599839.J4HV47"/>
<gene>
    <name evidence="2" type="ORF">FIBRA_02556</name>
</gene>
<sequence>MNFLDLNDDVLDAIVSYLSAEDALYLSSTCRRVHDIGARKALARVSILNNNGRFMSFGACVLSKISDRSTYLRELHVSLIDTSREGEFDSASLILARVLRRSQNLRILVLRLTEILIENAPVVARAVGDMNNLVVLELHHAGCDSIKMLSKVRSRLDKLVVRCPSSFTISNRRLLPHIGHIRSLRSLEINGMRFEEKLHPQLIWKGMRTLRLESCKAPMTLIVHSFPNLRTIHLDGILRWHEMPNVDHCWPSLDELTAESAEDLIGWPITCPVRSVSYRALINTTHDSEITFSQIRRMKPIALSLTMKDALTNCWAELVQDRQRLRSLSLCLVEREGFANLDANFNMPIWMEYVLPVLKRLKIIFLRICVYGLYHPEPTIAETFPDEIVQSLPSLRCLAFGVDPSIMRWWQIITKDNGERERRPISPAVGIRVKNYLSSEVFETSMAFDESPRDLNQWRISSPVISLVYHSAIYADEIEYACIGIRNTNPIVLSLTITETFVEVWTDVIEGNPRLRVLHLDFFGLRALWMWIDVILPVLEKSHLILIRVRIIEAFPAQEREEVQTDADKYSSWISWSIPSLQYLAFEIGSSECGLVESKRHVFWWRITTGDGGRFPTPISKEIGERIEDYTTSVAFESSMTIDDAFFA</sequence>
<dbReference type="Proteomes" id="UP000006352">
    <property type="component" value="Unassembled WGS sequence"/>
</dbReference>
<dbReference type="SUPFAM" id="SSF52047">
    <property type="entry name" value="RNI-like"/>
    <property type="match status" value="1"/>
</dbReference>
<evidence type="ECO:0000313" key="2">
    <source>
        <dbReference type="EMBL" id="CCM00522.1"/>
    </source>
</evidence>
<evidence type="ECO:0000313" key="3">
    <source>
        <dbReference type="Proteomes" id="UP000006352"/>
    </source>
</evidence>
<dbReference type="SUPFAM" id="SSF81383">
    <property type="entry name" value="F-box domain"/>
    <property type="match status" value="1"/>
</dbReference>
<dbReference type="Gene3D" id="3.80.10.10">
    <property type="entry name" value="Ribonuclease Inhibitor"/>
    <property type="match status" value="1"/>
</dbReference>